<organism evidence="1 2">
    <name type="scientific">Flavisphingopyxis soli</name>
    <dbReference type="NCBI Taxonomy" id="2601267"/>
    <lineage>
        <taxon>Bacteria</taxon>
        <taxon>Pseudomonadati</taxon>
        <taxon>Pseudomonadota</taxon>
        <taxon>Alphaproteobacteria</taxon>
        <taxon>Sphingomonadales</taxon>
        <taxon>Sphingopyxidaceae</taxon>
        <taxon>Flavisphingopyxis</taxon>
    </lineage>
</organism>
<gene>
    <name evidence="1" type="ORF">FSZ31_09790</name>
</gene>
<dbReference type="RefSeq" id="WP_147123153.1">
    <property type="nucleotide sequence ID" value="NZ_VOPY01000002.1"/>
</dbReference>
<accession>A0A5C6U8J2</accession>
<dbReference type="AlphaFoldDB" id="A0A5C6U8J2"/>
<proteinExistence type="predicted"/>
<sequence>MAVESTPFNALLAAAAGDDAALADELRGSVIASAQGHVDLLRRSRCDANWIMSARRLKSLAETFGLDDLVALADTALDGAPGDPRVLMDLTRHLDQL</sequence>
<evidence type="ECO:0000313" key="2">
    <source>
        <dbReference type="Proteomes" id="UP000321129"/>
    </source>
</evidence>
<evidence type="ECO:0000313" key="1">
    <source>
        <dbReference type="EMBL" id="TXC69199.1"/>
    </source>
</evidence>
<name>A0A5C6U8J2_9SPHN</name>
<dbReference type="Proteomes" id="UP000321129">
    <property type="component" value="Unassembled WGS sequence"/>
</dbReference>
<dbReference type="EMBL" id="VOPY01000002">
    <property type="protein sequence ID" value="TXC69199.1"/>
    <property type="molecule type" value="Genomic_DNA"/>
</dbReference>
<dbReference type="OrthoDB" id="7427752at2"/>
<protein>
    <submittedName>
        <fullName evidence="1">Hpt domain-containing protein</fullName>
    </submittedName>
</protein>
<keyword evidence="2" id="KW-1185">Reference proteome</keyword>
<reference evidence="1 2" key="1">
    <citation type="submission" date="2019-08" db="EMBL/GenBank/DDBJ databases">
        <title>Sphingorhabdus soil sp. nov., isolated from arctic soil.</title>
        <authorList>
            <person name="Liu Y."/>
        </authorList>
    </citation>
    <scope>NUCLEOTIDE SEQUENCE [LARGE SCALE GENOMIC DNA]</scope>
    <source>
        <strain evidence="1 2">D-2Q-5-6</strain>
    </source>
</reference>
<comment type="caution">
    <text evidence="1">The sequence shown here is derived from an EMBL/GenBank/DDBJ whole genome shotgun (WGS) entry which is preliminary data.</text>
</comment>